<keyword evidence="14" id="KW-0675">Receptor</keyword>
<dbReference type="STRING" id="29655.A0A0K9P5N8"/>
<comment type="similarity">
    <text evidence="17">Belongs to the protein kinase superfamily.</text>
</comment>
<dbReference type="PROSITE" id="PS00107">
    <property type="entry name" value="PROTEIN_KINASE_ATP"/>
    <property type="match status" value="1"/>
</dbReference>
<evidence type="ECO:0000313" key="20">
    <source>
        <dbReference type="EMBL" id="KMZ64319.1"/>
    </source>
</evidence>
<evidence type="ECO:0000256" key="6">
    <source>
        <dbReference type="ARBA" id="ARBA00022679"/>
    </source>
</evidence>
<keyword evidence="15" id="KW-0325">Glycoprotein</keyword>
<dbReference type="EMBL" id="LFYR01001163">
    <property type="protein sequence ID" value="KMZ64319.1"/>
    <property type="molecule type" value="Genomic_DNA"/>
</dbReference>
<evidence type="ECO:0000256" key="14">
    <source>
        <dbReference type="ARBA" id="ARBA00023170"/>
    </source>
</evidence>
<feature type="domain" description="Protein kinase" evidence="19">
    <location>
        <begin position="77"/>
        <end position="360"/>
    </location>
</feature>
<dbReference type="SUPFAM" id="SSF56112">
    <property type="entry name" value="Protein kinase-like (PK-like)"/>
    <property type="match status" value="1"/>
</dbReference>
<evidence type="ECO:0000256" key="3">
    <source>
        <dbReference type="ARBA" id="ARBA00010217"/>
    </source>
</evidence>
<accession>A0A0K9P5N8</accession>
<keyword evidence="9 16" id="KW-0547">Nucleotide-binding</keyword>
<dbReference type="OMA" id="VKPRCRC"/>
<evidence type="ECO:0000259" key="19">
    <source>
        <dbReference type="PROSITE" id="PS50011"/>
    </source>
</evidence>
<dbReference type="Proteomes" id="UP000036987">
    <property type="component" value="Unassembled WGS sequence"/>
</dbReference>
<evidence type="ECO:0000313" key="21">
    <source>
        <dbReference type="Proteomes" id="UP000036987"/>
    </source>
</evidence>
<dbReference type="GO" id="GO:0004674">
    <property type="term" value="F:protein serine/threonine kinase activity"/>
    <property type="evidence" value="ECO:0007669"/>
    <property type="project" value="UniProtKB-KW"/>
</dbReference>
<keyword evidence="11 16" id="KW-0067">ATP-binding</keyword>
<comment type="similarity">
    <text evidence="3">In the C-terminal section; belongs to the protein kinase superfamily. Ser/Thr protein kinase family.</text>
</comment>
<evidence type="ECO:0000256" key="16">
    <source>
        <dbReference type="PROSITE-ProRule" id="PRU10141"/>
    </source>
</evidence>
<feature type="binding site" evidence="16">
    <location>
        <position position="105"/>
    </location>
    <ligand>
        <name>ATP</name>
        <dbReference type="ChEBI" id="CHEBI:30616"/>
    </ligand>
</feature>
<dbReference type="InterPro" id="IPR011009">
    <property type="entry name" value="Kinase-like_dom_sf"/>
</dbReference>
<dbReference type="InterPro" id="IPR000719">
    <property type="entry name" value="Prot_kinase_dom"/>
</dbReference>
<dbReference type="InterPro" id="IPR008271">
    <property type="entry name" value="Ser/Thr_kinase_AS"/>
</dbReference>
<dbReference type="GO" id="GO:0007165">
    <property type="term" value="P:signal transduction"/>
    <property type="evidence" value="ECO:0000318"/>
    <property type="project" value="GO_Central"/>
</dbReference>
<proteinExistence type="inferred from homology"/>
<keyword evidence="7 18" id="KW-0812">Transmembrane</keyword>
<keyword evidence="12 18" id="KW-1133">Transmembrane helix</keyword>
<organism evidence="20 21">
    <name type="scientific">Zostera marina</name>
    <name type="common">Eelgrass</name>
    <dbReference type="NCBI Taxonomy" id="29655"/>
    <lineage>
        <taxon>Eukaryota</taxon>
        <taxon>Viridiplantae</taxon>
        <taxon>Streptophyta</taxon>
        <taxon>Embryophyta</taxon>
        <taxon>Tracheophyta</taxon>
        <taxon>Spermatophyta</taxon>
        <taxon>Magnoliopsida</taxon>
        <taxon>Liliopsida</taxon>
        <taxon>Zosteraceae</taxon>
        <taxon>Zostera</taxon>
    </lineage>
</organism>
<keyword evidence="13 18" id="KW-0472">Membrane</keyword>
<comment type="similarity">
    <text evidence="2">In the N-terminal section; belongs to the leguminous lectin family.</text>
</comment>
<evidence type="ECO:0000256" key="2">
    <source>
        <dbReference type="ARBA" id="ARBA00008536"/>
    </source>
</evidence>
<dbReference type="GO" id="GO:0002229">
    <property type="term" value="P:defense response to oomycetes"/>
    <property type="evidence" value="ECO:0007669"/>
    <property type="project" value="UniProtKB-ARBA"/>
</dbReference>
<reference evidence="21" key="1">
    <citation type="journal article" date="2016" name="Nature">
        <title>The genome of the seagrass Zostera marina reveals angiosperm adaptation to the sea.</title>
        <authorList>
            <person name="Olsen J.L."/>
            <person name="Rouze P."/>
            <person name="Verhelst B."/>
            <person name="Lin Y.-C."/>
            <person name="Bayer T."/>
            <person name="Collen J."/>
            <person name="Dattolo E."/>
            <person name="De Paoli E."/>
            <person name="Dittami S."/>
            <person name="Maumus F."/>
            <person name="Michel G."/>
            <person name="Kersting A."/>
            <person name="Lauritano C."/>
            <person name="Lohaus R."/>
            <person name="Toepel M."/>
            <person name="Tonon T."/>
            <person name="Vanneste K."/>
            <person name="Amirebrahimi M."/>
            <person name="Brakel J."/>
            <person name="Bostroem C."/>
            <person name="Chovatia M."/>
            <person name="Grimwood J."/>
            <person name="Jenkins J.W."/>
            <person name="Jueterbock A."/>
            <person name="Mraz A."/>
            <person name="Stam W.T."/>
            <person name="Tice H."/>
            <person name="Bornberg-Bauer E."/>
            <person name="Green P.J."/>
            <person name="Pearson G.A."/>
            <person name="Procaccini G."/>
            <person name="Duarte C.M."/>
            <person name="Schmutz J."/>
            <person name="Reusch T.B.H."/>
            <person name="Van de Peer Y."/>
        </authorList>
    </citation>
    <scope>NUCLEOTIDE SEQUENCE [LARGE SCALE GENOMIC DNA]</scope>
    <source>
        <strain evidence="21">cv. Finnish</strain>
    </source>
</reference>
<dbReference type="GO" id="GO:0005886">
    <property type="term" value="C:plasma membrane"/>
    <property type="evidence" value="ECO:0000318"/>
    <property type="project" value="GO_Central"/>
</dbReference>
<evidence type="ECO:0000256" key="17">
    <source>
        <dbReference type="RuleBase" id="RU000304"/>
    </source>
</evidence>
<keyword evidence="21" id="KW-1185">Reference proteome</keyword>
<comment type="subcellular location">
    <subcellularLocation>
        <location evidence="1">Cell membrane</location>
        <topology evidence="1">Single-pass type I membrane protein</topology>
    </subcellularLocation>
</comment>
<keyword evidence="5 17" id="KW-0723">Serine/threonine-protein kinase</keyword>
<evidence type="ECO:0000256" key="18">
    <source>
        <dbReference type="SAM" id="Phobius"/>
    </source>
</evidence>
<dbReference type="InterPro" id="IPR001245">
    <property type="entry name" value="Ser-Thr/Tyr_kinase_cat_dom"/>
</dbReference>
<dbReference type="GO" id="GO:0005524">
    <property type="term" value="F:ATP binding"/>
    <property type="evidence" value="ECO:0007669"/>
    <property type="project" value="UniProtKB-UniRule"/>
</dbReference>
<evidence type="ECO:0000256" key="8">
    <source>
        <dbReference type="ARBA" id="ARBA00022729"/>
    </source>
</evidence>
<dbReference type="AlphaFoldDB" id="A0A0K9P5N8"/>
<dbReference type="Gene3D" id="1.10.510.10">
    <property type="entry name" value="Transferase(Phosphotransferase) domain 1"/>
    <property type="match status" value="1"/>
</dbReference>
<dbReference type="PROSITE" id="PS50011">
    <property type="entry name" value="PROTEIN_KINASE_DOM"/>
    <property type="match status" value="1"/>
</dbReference>
<dbReference type="InterPro" id="IPR052059">
    <property type="entry name" value="CR_Ser/Thr_kinase"/>
</dbReference>
<dbReference type="SMART" id="SM00220">
    <property type="entry name" value="S_TKc"/>
    <property type="match status" value="1"/>
</dbReference>
<evidence type="ECO:0000256" key="4">
    <source>
        <dbReference type="ARBA" id="ARBA00022475"/>
    </source>
</evidence>
<keyword evidence="4" id="KW-1003">Cell membrane</keyword>
<evidence type="ECO:0000256" key="13">
    <source>
        <dbReference type="ARBA" id="ARBA00023136"/>
    </source>
</evidence>
<dbReference type="InterPro" id="IPR017441">
    <property type="entry name" value="Protein_kinase_ATP_BS"/>
</dbReference>
<evidence type="ECO:0000256" key="11">
    <source>
        <dbReference type="ARBA" id="ARBA00022840"/>
    </source>
</evidence>
<dbReference type="CDD" id="cd14066">
    <property type="entry name" value="STKc_IRAK"/>
    <property type="match status" value="1"/>
</dbReference>
<keyword evidence="6" id="KW-0808">Transferase</keyword>
<name>A0A0K9P5N8_ZOSMR</name>
<gene>
    <name evidence="20" type="ORF">ZOSMA_375G00080</name>
</gene>
<dbReference type="Pfam" id="PF07714">
    <property type="entry name" value="PK_Tyr_Ser-Thr"/>
    <property type="match status" value="1"/>
</dbReference>
<dbReference type="PANTHER" id="PTHR47973">
    <property type="entry name" value="CYSTEINE-RICH RECEPTOR-LIKE PROTEIN KINASE 3"/>
    <property type="match status" value="1"/>
</dbReference>
<dbReference type="FunFam" id="3.30.200.20:FF:000745">
    <property type="entry name" value="Phytosulfokine receptor 2"/>
    <property type="match status" value="1"/>
</dbReference>
<evidence type="ECO:0000256" key="7">
    <source>
        <dbReference type="ARBA" id="ARBA00022692"/>
    </source>
</evidence>
<evidence type="ECO:0000256" key="10">
    <source>
        <dbReference type="ARBA" id="ARBA00022777"/>
    </source>
</evidence>
<evidence type="ECO:0000256" key="15">
    <source>
        <dbReference type="ARBA" id="ARBA00023180"/>
    </source>
</evidence>
<dbReference type="FunFam" id="1.10.510.10:FF:000240">
    <property type="entry name" value="Lectin-domain containing receptor kinase A4.3"/>
    <property type="match status" value="1"/>
</dbReference>
<evidence type="ECO:0000256" key="12">
    <source>
        <dbReference type="ARBA" id="ARBA00022989"/>
    </source>
</evidence>
<keyword evidence="8" id="KW-0732">Signal</keyword>
<dbReference type="Gene3D" id="3.30.200.20">
    <property type="entry name" value="Phosphorylase Kinase, domain 1"/>
    <property type="match status" value="1"/>
</dbReference>
<evidence type="ECO:0000256" key="5">
    <source>
        <dbReference type="ARBA" id="ARBA00022527"/>
    </source>
</evidence>
<evidence type="ECO:0000256" key="9">
    <source>
        <dbReference type="ARBA" id="ARBA00022741"/>
    </source>
</evidence>
<dbReference type="OrthoDB" id="4062651at2759"/>
<dbReference type="PROSITE" id="PS00108">
    <property type="entry name" value="PROTEIN_KINASE_ST"/>
    <property type="match status" value="1"/>
</dbReference>
<feature type="transmembrane region" description="Helical" evidence="18">
    <location>
        <begin position="6"/>
        <end position="31"/>
    </location>
</feature>
<protein>
    <submittedName>
        <fullName evidence="20">Kinase family protein</fullName>
    </submittedName>
</protein>
<sequence>MAMDEILQGTIAACASFFLITLVCVFIYFIISSRAPKTQPHVTPQSQFSMENPTEAACFDPNLHISMALLKSSCNDFASDLIIGDGSFGLVYKAKFPNGEIVALKKLSVDAFHGLREFAAEMETLAMIHHQNLVRILGYCISGRERILVYEFLEMGSLDQWLHEPTDEKNSSMLSWSARIRIIRGVAEGLAFLHDGCNPCIIHRDIKSSNVLLDNDHGAKIADFGLARTMESSRSHVSTQVAGTMGYMPPEYGNGMMTATVKGDVHSFGMLMLEIATGRRPNLMVKKEGIRAEIRLVDWVKGMLSSGLIVDMLDPGIIENLSENEFLDPIAVETYFKTALQCVEFHPKERPFMRQIVNLL</sequence>
<comment type="caution">
    <text evidence="20">The sequence shown here is derived from an EMBL/GenBank/DDBJ whole genome shotgun (WGS) entry which is preliminary data.</text>
</comment>
<dbReference type="GO" id="GO:0004672">
    <property type="term" value="F:protein kinase activity"/>
    <property type="evidence" value="ECO:0000318"/>
    <property type="project" value="GO_Central"/>
</dbReference>
<keyword evidence="10 20" id="KW-0418">Kinase</keyword>
<evidence type="ECO:0000256" key="1">
    <source>
        <dbReference type="ARBA" id="ARBA00004251"/>
    </source>
</evidence>